<dbReference type="OrthoDB" id="7475655at2"/>
<dbReference type="Gene3D" id="3.90.1750.20">
    <property type="entry name" value="Putative Large Serine Recombinase, Chain B, Domain 2"/>
    <property type="match status" value="1"/>
</dbReference>
<evidence type="ECO:0000313" key="3">
    <source>
        <dbReference type="EMBL" id="SHN73538.1"/>
    </source>
</evidence>
<dbReference type="InterPro" id="IPR036162">
    <property type="entry name" value="Resolvase-like_N_sf"/>
</dbReference>
<name>A0A1M7TS89_9BRAD</name>
<dbReference type="Proteomes" id="UP000184096">
    <property type="component" value="Chromosome I"/>
</dbReference>
<dbReference type="InterPro" id="IPR025827">
    <property type="entry name" value="Zn_ribbon_recom_dom"/>
</dbReference>
<protein>
    <submittedName>
        <fullName evidence="3">Site-specific DNA recombinase</fullName>
    </submittedName>
</protein>
<dbReference type="GO" id="GO:0000150">
    <property type="term" value="F:DNA strand exchange activity"/>
    <property type="evidence" value="ECO:0007669"/>
    <property type="project" value="InterPro"/>
</dbReference>
<organism evidence="3 4">
    <name type="scientific">Bradyrhizobium erythrophlei</name>
    <dbReference type="NCBI Taxonomy" id="1437360"/>
    <lineage>
        <taxon>Bacteria</taxon>
        <taxon>Pseudomonadati</taxon>
        <taxon>Pseudomonadota</taxon>
        <taxon>Alphaproteobacteria</taxon>
        <taxon>Hyphomicrobiales</taxon>
        <taxon>Nitrobacteraceae</taxon>
        <taxon>Bradyrhizobium</taxon>
    </lineage>
</organism>
<dbReference type="SUPFAM" id="SSF53041">
    <property type="entry name" value="Resolvase-like"/>
    <property type="match status" value="1"/>
</dbReference>
<dbReference type="PROSITE" id="PS51736">
    <property type="entry name" value="RECOMBINASES_3"/>
    <property type="match status" value="1"/>
</dbReference>
<dbReference type="InterPro" id="IPR006119">
    <property type="entry name" value="Resolv_N"/>
</dbReference>
<evidence type="ECO:0000259" key="2">
    <source>
        <dbReference type="PROSITE" id="PS51737"/>
    </source>
</evidence>
<dbReference type="InterPro" id="IPR011109">
    <property type="entry name" value="DNA_bind_recombinase_dom"/>
</dbReference>
<reference evidence="4" key="1">
    <citation type="submission" date="2016-11" db="EMBL/GenBank/DDBJ databases">
        <authorList>
            <person name="Varghese N."/>
            <person name="Submissions S."/>
        </authorList>
    </citation>
    <scope>NUCLEOTIDE SEQUENCE [LARGE SCALE GENOMIC DNA]</scope>
    <source>
        <strain evidence="4">GAS401</strain>
    </source>
</reference>
<dbReference type="InterPro" id="IPR050639">
    <property type="entry name" value="SSR_resolvase"/>
</dbReference>
<keyword evidence="4" id="KW-1185">Reference proteome</keyword>
<gene>
    <name evidence="3" type="ORF">SAMN05444170_2504</name>
</gene>
<dbReference type="PANTHER" id="PTHR30461:SF23">
    <property type="entry name" value="DNA RECOMBINASE-RELATED"/>
    <property type="match status" value="1"/>
</dbReference>
<evidence type="ECO:0000259" key="1">
    <source>
        <dbReference type="PROSITE" id="PS51736"/>
    </source>
</evidence>
<dbReference type="Pfam" id="PF13408">
    <property type="entry name" value="Zn_ribbon_recom"/>
    <property type="match status" value="1"/>
</dbReference>
<sequence>MARRRSTGQDTFSQGRTAAFGALEAATRVPGRKLRCAVYTRKSSEEGLDMDFNSLDAQRESCEAYISSQKAEGWAFVSDRYDDGGFSGGTLERPALKRLLADVAARKIDVIVVYKIDRLSRSMLDFLNLVELFERHGVTFVSVTQSFNTKDAMGRMALNILVTFAQFERELIGERIRDKVAASRKRGKWMGGWTPLGYEVRDRKLIIHEQDAERVRAIFRRFVQLKSATLLARELVAAGATNRYGHVLDKGVLYKLLHNRVYIGEAVHKGTSYPGEHEPIIDRALWDQVHSILKVSPRTRAGRARAQTPALLRGLLFGPDCAAMSPTNARKKGGRLYRYYYSQTAMKRGGGADCPIRMVPAAEIERIVLGQIRHLIRTPEVIVQTWRAAKKLGHEVTEREVRSALAEFEELWDELFPAEQARLMELLVQRVDLYPDRLDIALKIEWLTSLHSELRQAANLQQAAE</sequence>
<accession>A0A1M7TS89</accession>
<dbReference type="EMBL" id="LT670849">
    <property type="protein sequence ID" value="SHN73538.1"/>
    <property type="molecule type" value="Genomic_DNA"/>
</dbReference>
<proteinExistence type="predicted"/>
<dbReference type="Pfam" id="PF00239">
    <property type="entry name" value="Resolvase"/>
    <property type="match status" value="1"/>
</dbReference>
<dbReference type="SMART" id="SM00857">
    <property type="entry name" value="Resolvase"/>
    <property type="match status" value="1"/>
</dbReference>
<evidence type="ECO:0000313" key="4">
    <source>
        <dbReference type="Proteomes" id="UP000184096"/>
    </source>
</evidence>
<dbReference type="Pfam" id="PF07508">
    <property type="entry name" value="Recombinase"/>
    <property type="match status" value="1"/>
</dbReference>
<dbReference type="Gene3D" id="3.40.50.1390">
    <property type="entry name" value="Resolvase, N-terminal catalytic domain"/>
    <property type="match status" value="1"/>
</dbReference>
<dbReference type="AlphaFoldDB" id="A0A1M7TS89"/>
<dbReference type="InterPro" id="IPR038109">
    <property type="entry name" value="DNA_bind_recomb_sf"/>
</dbReference>
<dbReference type="GO" id="GO:0003677">
    <property type="term" value="F:DNA binding"/>
    <property type="evidence" value="ECO:0007669"/>
    <property type="project" value="InterPro"/>
</dbReference>
<dbReference type="PANTHER" id="PTHR30461">
    <property type="entry name" value="DNA-INVERTASE FROM LAMBDOID PROPHAGE"/>
    <property type="match status" value="1"/>
</dbReference>
<feature type="domain" description="Resolvase/invertase-type recombinase catalytic" evidence="1">
    <location>
        <begin position="35"/>
        <end position="187"/>
    </location>
</feature>
<dbReference type="PROSITE" id="PS51737">
    <property type="entry name" value="RECOMBINASE_DNA_BIND"/>
    <property type="match status" value="1"/>
</dbReference>
<feature type="domain" description="Recombinase" evidence="2">
    <location>
        <begin position="195"/>
        <end position="299"/>
    </location>
</feature>
<dbReference type="CDD" id="cd03768">
    <property type="entry name" value="SR_ResInv"/>
    <property type="match status" value="1"/>
</dbReference>